<comment type="caution">
    <text evidence="14">The sequence shown here is derived from an EMBL/GenBank/DDBJ whole genome shotgun (WGS) entry which is preliminary data.</text>
</comment>
<dbReference type="InterPro" id="IPR050234">
    <property type="entry name" value="Nuclear_hormone_rcpt_NR1"/>
</dbReference>
<dbReference type="InterPro" id="IPR035500">
    <property type="entry name" value="NHR-like_dom_sf"/>
</dbReference>
<dbReference type="GO" id="GO:0006950">
    <property type="term" value="P:response to stress"/>
    <property type="evidence" value="ECO:0007669"/>
    <property type="project" value="UniProtKB-ARBA"/>
</dbReference>
<dbReference type="InterPro" id="IPR001628">
    <property type="entry name" value="Znf_hrmn_rcpt"/>
</dbReference>
<evidence type="ECO:0000256" key="6">
    <source>
        <dbReference type="ARBA" id="ARBA00023125"/>
    </source>
</evidence>
<accession>A0ABD2MND4</accession>
<dbReference type="GO" id="GO:0008270">
    <property type="term" value="F:zinc ion binding"/>
    <property type="evidence" value="ECO:0007669"/>
    <property type="project" value="UniProtKB-KW"/>
</dbReference>
<evidence type="ECO:0000256" key="5">
    <source>
        <dbReference type="ARBA" id="ARBA00023015"/>
    </source>
</evidence>
<feature type="compositionally biased region" description="Basic and acidic residues" evidence="11">
    <location>
        <begin position="1478"/>
        <end position="1498"/>
    </location>
</feature>
<reference evidence="14 15" key="1">
    <citation type="journal article" date="2021" name="BMC Biol.">
        <title>Horizontally acquired antibacterial genes associated with adaptive radiation of ladybird beetles.</title>
        <authorList>
            <person name="Li H.S."/>
            <person name="Tang X.F."/>
            <person name="Huang Y.H."/>
            <person name="Xu Z.Y."/>
            <person name="Chen M.L."/>
            <person name="Du X.Y."/>
            <person name="Qiu B.Y."/>
            <person name="Chen P.T."/>
            <person name="Zhang W."/>
            <person name="Slipinski A."/>
            <person name="Escalona H.E."/>
            <person name="Waterhouse R.M."/>
            <person name="Zwick A."/>
            <person name="Pang H."/>
        </authorList>
    </citation>
    <scope>NUCLEOTIDE SEQUENCE [LARGE SCALE GENOMIC DNA]</scope>
    <source>
        <strain evidence="14">SYSU2018</strain>
    </source>
</reference>
<dbReference type="PRINTS" id="PR00047">
    <property type="entry name" value="STROIDFINGER"/>
</dbReference>
<evidence type="ECO:0000256" key="7">
    <source>
        <dbReference type="ARBA" id="ARBA00023163"/>
    </source>
</evidence>
<dbReference type="Gene3D" id="3.30.50.10">
    <property type="entry name" value="Erythroid Transcription Factor GATA-1, subunit A"/>
    <property type="match status" value="1"/>
</dbReference>
<dbReference type="Proteomes" id="UP001516400">
    <property type="component" value="Unassembled WGS sequence"/>
</dbReference>
<dbReference type="Pfam" id="PF00104">
    <property type="entry name" value="Hormone_recep"/>
    <property type="match status" value="1"/>
</dbReference>
<dbReference type="Gene3D" id="1.10.565.10">
    <property type="entry name" value="Retinoid X Receptor"/>
    <property type="match status" value="1"/>
</dbReference>
<dbReference type="PANTHER" id="PTHR24082">
    <property type="entry name" value="NUCLEAR HORMONE RECEPTOR"/>
    <property type="match status" value="1"/>
</dbReference>
<keyword evidence="15" id="KW-1185">Reference proteome</keyword>
<feature type="compositionally biased region" description="Basic and acidic residues" evidence="11">
    <location>
        <begin position="1230"/>
        <end position="1242"/>
    </location>
</feature>
<feature type="compositionally biased region" description="Basic and acidic residues" evidence="11">
    <location>
        <begin position="116"/>
        <end position="127"/>
    </location>
</feature>
<dbReference type="PRINTS" id="PR00398">
    <property type="entry name" value="STRDHORMONER"/>
</dbReference>
<evidence type="ECO:0000256" key="9">
    <source>
        <dbReference type="ARBA" id="ARBA00023242"/>
    </source>
</evidence>
<feature type="domain" description="NR LBD" evidence="13">
    <location>
        <begin position="303"/>
        <end position="557"/>
    </location>
</feature>
<organism evidence="14 15">
    <name type="scientific">Cryptolaemus montrouzieri</name>
    <dbReference type="NCBI Taxonomy" id="559131"/>
    <lineage>
        <taxon>Eukaryota</taxon>
        <taxon>Metazoa</taxon>
        <taxon>Ecdysozoa</taxon>
        <taxon>Arthropoda</taxon>
        <taxon>Hexapoda</taxon>
        <taxon>Insecta</taxon>
        <taxon>Pterygota</taxon>
        <taxon>Neoptera</taxon>
        <taxon>Endopterygota</taxon>
        <taxon>Coleoptera</taxon>
        <taxon>Polyphaga</taxon>
        <taxon>Cucujiformia</taxon>
        <taxon>Coccinelloidea</taxon>
        <taxon>Coccinellidae</taxon>
        <taxon>Scymninae</taxon>
        <taxon>Scymnini</taxon>
        <taxon>Cryptolaemus</taxon>
    </lineage>
</organism>
<evidence type="ECO:0000256" key="8">
    <source>
        <dbReference type="ARBA" id="ARBA00023170"/>
    </source>
</evidence>
<evidence type="ECO:0000313" key="14">
    <source>
        <dbReference type="EMBL" id="KAL3267909.1"/>
    </source>
</evidence>
<gene>
    <name evidence="14" type="ORF">HHI36_007047</name>
</gene>
<feature type="region of interest" description="Disordered" evidence="11">
    <location>
        <begin position="1230"/>
        <end position="1260"/>
    </location>
</feature>
<dbReference type="SUPFAM" id="SSF48508">
    <property type="entry name" value="Nuclear receptor ligand-binding domain"/>
    <property type="match status" value="1"/>
</dbReference>
<dbReference type="GO" id="GO:0005634">
    <property type="term" value="C:nucleus"/>
    <property type="evidence" value="ECO:0007669"/>
    <property type="project" value="UniProtKB-SubCell"/>
</dbReference>
<dbReference type="Gene3D" id="3.20.20.80">
    <property type="entry name" value="Glycosidases"/>
    <property type="match status" value="1"/>
</dbReference>
<feature type="coiled-coil region" evidence="10">
    <location>
        <begin position="980"/>
        <end position="1041"/>
    </location>
</feature>
<evidence type="ECO:0000256" key="10">
    <source>
        <dbReference type="SAM" id="Coils"/>
    </source>
</evidence>
<evidence type="ECO:0000313" key="15">
    <source>
        <dbReference type="Proteomes" id="UP001516400"/>
    </source>
</evidence>
<dbReference type="EMBL" id="JABFTP020000021">
    <property type="protein sequence ID" value="KAL3267909.1"/>
    <property type="molecule type" value="Genomic_DNA"/>
</dbReference>
<dbReference type="PANTHER" id="PTHR24082:SF283">
    <property type="entry name" value="NUCLEAR HORMONE RECEPTOR HR96"/>
    <property type="match status" value="1"/>
</dbReference>
<feature type="region of interest" description="Disordered" evidence="11">
    <location>
        <begin position="1477"/>
        <end position="1498"/>
    </location>
</feature>
<keyword evidence="8" id="KW-0675">Receptor</keyword>
<evidence type="ECO:0000256" key="2">
    <source>
        <dbReference type="ARBA" id="ARBA00022723"/>
    </source>
</evidence>
<keyword evidence="9" id="KW-0539">Nucleus</keyword>
<keyword evidence="4" id="KW-0862">Zinc</keyword>
<dbReference type="CDD" id="cd06966">
    <property type="entry name" value="NR_DBD_CAR"/>
    <property type="match status" value="1"/>
</dbReference>
<evidence type="ECO:0000256" key="11">
    <source>
        <dbReference type="SAM" id="MobiDB-lite"/>
    </source>
</evidence>
<dbReference type="GO" id="GO:0006357">
    <property type="term" value="P:regulation of transcription by RNA polymerase II"/>
    <property type="evidence" value="ECO:0007669"/>
    <property type="project" value="UniProtKB-ARBA"/>
</dbReference>
<keyword evidence="7" id="KW-0804">Transcription</keyword>
<proteinExistence type="predicted"/>
<keyword evidence="3" id="KW-0863">Zinc-finger</keyword>
<sequence>MKVKLEGKVCGVCGDKALGCNFNAITCESCKAFFRRNALIQKDFKCPFSEHCEITPVTRRFCQKCRLDKCFSIGMCKNLIMSEEDKEMKRKKILENRCRKRMGISGFKRGFKKVKKDTYSSDSRDSDLMPNPHSEEALEDEPVLFGASTVTLIPHFENGGDANSAVTEEFALISTNDTQVVSSSDDVPMIRSMLNNTPQRQRLSQTVSEHACSFEPVIQTDNNGNIEEVGDSKPSHSSNISSTADHLSEVTRDVIGDVQSSSVELNSLESILCEAIKLEFQTFSPISHSNSKELNDAERAKLNELIVANKVLSVPLDEELKNSLLGQLRDPQIKLEADPALLDVINLTAIAIRRLIKMAKKINAFKNMCQEDQVALLKGGSTEIMILRSAMNYDPKKQSWQIPRKKQSINLNVDVLKLAKNNAYEEHEKFFKTFDPRWRADENIILIMCAITLFTPDRPKVVHKDVIKLEQVYIFIVFLFLLPNFGKSDENIYVLNNRRPLHIVSDKFLSVSVDPAILLTRINLSDISLKMVRHLSPAYVRIAGPSTEFVKYIDSDDKSIESGSNGVDNVIVTPSVWFAINEWFGMANLTPVFGINDAETTMGVWNPKSILPLLELSDTFNLTCLWQLGYDCSNKTDVQYVEDLKILRHILDAFPDKKETWKIVASNLRECSTRQGARKILEQLKNIADYAMWEHSENEIENKQKWNDFVRPFVTSERNPNVWTTGSRSHHPVTFETALEWAKEAGLASKHGFDVILRQPRMHEFFVDTPVFWFSLLYKTLVGNIILDMKSLELETNANAFAYCAKNQNNFIHSGAMVIMIVNEDDREYNCQVRTGTLARSMEVQSYILTAKSDRRTIYLNGERLKSSMLNEDKIVFTPKLRRAKPLNGISFSVPPNSIAFFVLPGAKISICSEKEEDMTSLLQEIREDQELPFSEEVAVDLESRLSNGNAMGLKEMQKHLEEELAEDEEFYYNGKAPHNHKLNAVLETLKDEYEKQASKPDPKFKIDDETRKNILERAKVAEAQKKITESEQRLLNLGKLFLEKSNNIPQHVEEKKDSYEIISPVIEKTKKISEIKDIVKSKTVQDLLANKPNLDKFTLPKVNKINTHEDFFKLNHDKLLDHRKSLHEQFKKNLEKSKSNFLHKLEADKADKSEEAELELSSAEIKKVLADRVKSRAAKSHIRFTNDELVELMKKATAKLNHDHILKVRTRASRTKRYINMKLLNEASKHQELKKESKLNSESEESFEMIPKKRKSSSPKHIIISPVLNKPKQIKKFPFGKERDAESPSSESLDSSDFYFDDEISKEHNKFQENLPKLKTRKQIKSLPIIDVGKTKNLARIPHISGQKTKDHEIDDENEFERKYMRLDEYFRNAKEVLENFDDIDFSDESYYDNMDSHEKPNRSKRKIAEEKNDECKTLCNCGCNNVEKLENNNNCTCNCRSKEEPRMIETLLNNDSKGNLEEYLKNIVKKLVGMNPEKKEEKEKPSKSKRSADPRYKSLCENYRKHPLPQQKNRTALKYPIFKEINDLPLYEHLLHPRSVNDNDINESNESNLNKIEKEFDPEYRNYQIVFPNKDKFGITRNNSSVKLFVVHENQKTNLNKHNTTVLNSTIVSSVGNKTDSVATETTVHDVNNDTIVSVHSRKKNISNIQKISKNNVDSTFQNIFIISLLSYVE</sequence>
<dbReference type="InterPro" id="IPR001723">
    <property type="entry name" value="Nuclear_hrmn_rcpt"/>
</dbReference>
<evidence type="ECO:0000256" key="1">
    <source>
        <dbReference type="ARBA" id="ARBA00004123"/>
    </source>
</evidence>
<dbReference type="Pfam" id="PF00105">
    <property type="entry name" value="zf-C4"/>
    <property type="match status" value="1"/>
</dbReference>
<dbReference type="PROSITE" id="PS00031">
    <property type="entry name" value="NUCLEAR_REC_DBD_1"/>
    <property type="match status" value="1"/>
</dbReference>
<evidence type="ECO:0000256" key="3">
    <source>
        <dbReference type="ARBA" id="ARBA00022771"/>
    </source>
</evidence>
<evidence type="ECO:0008006" key="16">
    <source>
        <dbReference type="Google" id="ProtNLM"/>
    </source>
</evidence>
<keyword evidence="5" id="KW-0805">Transcription regulation</keyword>
<dbReference type="InterPro" id="IPR013088">
    <property type="entry name" value="Znf_NHR/GATA"/>
</dbReference>
<comment type="subcellular location">
    <subcellularLocation>
        <location evidence="1">Nucleus</location>
    </subcellularLocation>
</comment>
<dbReference type="PROSITE" id="PS51030">
    <property type="entry name" value="NUCLEAR_REC_DBD_2"/>
    <property type="match status" value="1"/>
</dbReference>
<dbReference type="SMART" id="SM00399">
    <property type="entry name" value="ZnF_C4"/>
    <property type="match status" value="1"/>
</dbReference>
<name>A0ABD2MND4_9CUCU</name>
<dbReference type="SUPFAM" id="SSF57716">
    <property type="entry name" value="Glucocorticoid receptor-like (DNA-binding domain)"/>
    <property type="match status" value="1"/>
</dbReference>
<evidence type="ECO:0000259" key="13">
    <source>
        <dbReference type="PROSITE" id="PS51843"/>
    </source>
</evidence>
<evidence type="ECO:0000259" key="12">
    <source>
        <dbReference type="PROSITE" id="PS51030"/>
    </source>
</evidence>
<protein>
    <recommendedName>
        <fullName evidence="16">Nuclear receptor domain-containing protein</fullName>
    </recommendedName>
</protein>
<dbReference type="FunFam" id="3.30.50.10:FF:000042">
    <property type="entry name" value="Nuclear hormone receptor HR96"/>
    <property type="match status" value="1"/>
</dbReference>
<evidence type="ECO:0000256" key="4">
    <source>
        <dbReference type="ARBA" id="ARBA00022833"/>
    </source>
</evidence>
<keyword evidence="2" id="KW-0479">Metal-binding</keyword>
<feature type="region of interest" description="Disordered" evidence="11">
    <location>
        <begin position="115"/>
        <end position="137"/>
    </location>
</feature>
<dbReference type="PROSITE" id="PS51843">
    <property type="entry name" value="NR_LBD"/>
    <property type="match status" value="1"/>
</dbReference>
<dbReference type="InterPro" id="IPR000536">
    <property type="entry name" value="Nucl_hrmn_rcpt_lig-bd"/>
</dbReference>
<keyword evidence="6" id="KW-0238">DNA-binding</keyword>
<keyword evidence="10" id="KW-0175">Coiled coil</keyword>
<feature type="domain" description="Nuclear receptor" evidence="12">
    <location>
        <begin position="7"/>
        <end position="82"/>
    </location>
</feature>
<dbReference type="GO" id="GO:0043565">
    <property type="term" value="F:sequence-specific DNA binding"/>
    <property type="evidence" value="ECO:0007669"/>
    <property type="project" value="UniProtKB-ARBA"/>
</dbReference>